<dbReference type="Pfam" id="PF10987">
    <property type="entry name" value="DUF2806"/>
    <property type="match status" value="1"/>
</dbReference>
<dbReference type="InterPro" id="IPR021254">
    <property type="entry name" value="DUF2806"/>
</dbReference>
<reference evidence="1" key="2">
    <citation type="journal article" date="2015" name="Genome Announc.">
        <title>Draft Genome Sequence of Filamentous Marine Cyanobacterium Lyngbya confervoides Strain BDU141951.</title>
        <authorList>
            <person name="Chandrababunaidu M.M."/>
            <person name="Sen D."/>
            <person name="Tripathy S."/>
        </authorList>
    </citation>
    <scope>NUCLEOTIDE SEQUENCE</scope>
    <source>
        <strain evidence="1">BDU141951</strain>
    </source>
</reference>
<reference evidence="1" key="1">
    <citation type="submission" date="2014-11" db="EMBL/GenBank/DDBJ databases">
        <authorList>
            <person name="Malar M.C."/>
            <person name="Sen D."/>
            <person name="Tripathy S."/>
        </authorList>
    </citation>
    <scope>NUCLEOTIDE SEQUENCE</scope>
    <source>
        <strain evidence="1">BDU141951</strain>
    </source>
</reference>
<dbReference type="EMBL" id="JTHE02000003">
    <property type="protein sequence ID" value="NEV67465.1"/>
    <property type="molecule type" value="Genomic_DNA"/>
</dbReference>
<protein>
    <submittedName>
        <fullName evidence="1">DUF2806 domain-containing protein</fullName>
    </submittedName>
</protein>
<name>A0A0C1Y5K0_9CYAN</name>
<evidence type="ECO:0000313" key="1">
    <source>
        <dbReference type="EMBL" id="NEV67465.1"/>
    </source>
</evidence>
<comment type="caution">
    <text evidence="1">The sequence shown here is derived from an EMBL/GenBank/DDBJ whole genome shotgun (WGS) entry which is preliminary data.</text>
</comment>
<organism evidence="1">
    <name type="scientific">Lyngbya confervoides BDU141951</name>
    <dbReference type="NCBI Taxonomy" id="1574623"/>
    <lineage>
        <taxon>Bacteria</taxon>
        <taxon>Bacillati</taxon>
        <taxon>Cyanobacteriota</taxon>
        <taxon>Cyanophyceae</taxon>
        <taxon>Oscillatoriophycideae</taxon>
        <taxon>Oscillatoriales</taxon>
        <taxon>Microcoleaceae</taxon>
        <taxon>Lyngbya</taxon>
    </lineage>
</organism>
<reference evidence="1" key="3">
    <citation type="submission" date="2020-02" db="EMBL/GenBank/DDBJ databases">
        <authorList>
            <person name="Sarangi A.N."/>
            <person name="Ghosh S."/>
            <person name="Mukherjee M."/>
            <person name="Tripathy S."/>
        </authorList>
    </citation>
    <scope>NUCLEOTIDE SEQUENCE</scope>
    <source>
        <strain evidence="1">BDU141951</strain>
    </source>
</reference>
<proteinExistence type="predicted"/>
<accession>A0A0C1Y5K0</accession>
<dbReference type="AlphaFoldDB" id="A0A0C1Y5K0"/>
<gene>
    <name evidence="1" type="ORF">QQ91_010085</name>
</gene>
<sequence length="336" mass="38103">MEIKDLAGISEPLTRLIEVISQGVGAVSSSYLIRRNADARAYEIRVISAALQEASEQNNLPVAYKHGEIKVWQKPDDSNLILNSGSIDERSNLRLDYQERKRQTNLENVTSVAAAELAGEKFIPEEKPSEDWVARFFGSAQDVSSEQMQSLWGRILAGEIRKPGSYSLRTLELVRNLSQKEAEKFILIGNMAIQIGESFVVVTHNKEWLDENRNITFGLFVELSEIGFLYPSELAKPVFDEPQPEELPFIYQDKLLLVKRHEIEKEIRLPIWKFTAIGQELLSLLQANVDYEYLNKVGEFFMQYGGKAFVGQVTSIEAGVIRYESLREIAAKTSKL</sequence>